<reference evidence="3" key="2">
    <citation type="submission" date="2021-04" db="EMBL/GenBank/DDBJ databases">
        <authorList>
            <person name="Gilroy R."/>
        </authorList>
    </citation>
    <scope>NUCLEOTIDE SEQUENCE</scope>
    <source>
        <strain evidence="3">CHK191-13928</strain>
    </source>
</reference>
<feature type="transmembrane region" description="Helical" evidence="1">
    <location>
        <begin position="201"/>
        <end position="224"/>
    </location>
</feature>
<accession>A0A9D1WUM0</accession>
<keyword evidence="1" id="KW-1133">Transmembrane helix</keyword>
<dbReference type="SMART" id="SM00240">
    <property type="entry name" value="FHA"/>
    <property type="match status" value="1"/>
</dbReference>
<evidence type="ECO:0000313" key="4">
    <source>
        <dbReference type="Proteomes" id="UP000886721"/>
    </source>
</evidence>
<name>A0A9D1WUM0_9FIRM</name>
<dbReference type="Pfam" id="PF00498">
    <property type="entry name" value="FHA"/>
    <property type="match status" value="1"/>
</dbReference>
<protein>
    <submittedName>
        <fullName evidence="3">FHA domain-containing protein</fullName>
    </submittedName>
</protein>
<reference evidence="3" key="1">
    <citation type="journal article" date="2021" name="PeerJ">
        <title>Extensive microbial diversity within the chicken gut microbiome revealed by metagenomics and culture.</title>
        <authorList>
            <person name="Gilroy R."/>
            <person name="Ravi A."/>
            <person name="Getino M."/>
            <person name="Pursley I."/>
            <person name="Horton D.L."/>
            <person name="Alikhan N.F."/>
            <person name="Baker D."/>
            <person name="Gharbi K."/>
            <person name="Hall N."/>
            <person name="Watson M."/>
            <person name="Adriaenssens E.M."/>
            <person name="Foster-Nyarko E."/>
            <person name="Jarju S."/>
            <person name="Secka A."/>
            <person name="Antonio M."/>
            <person name="Oren A."/>
            <person name="Chaudhuri R.R."/>
            <person name="La Ragione R."/>
            <person name="Hildebrand F."/>
            <person name="Pallen M.J."/>
        </authorList>
    </citation>
    <scope>NUCLEOTIDE SEQUENCE</scope>
    <source>
        <strain evidence="3">CHK191-13928</strain>
    </source>
</reference>
<evidence type="ECO:0000259" key="2">
    <source>
        <dbReference type="PROSITE" id="PS50006"/>
    </source>
</evidence>
<dbReference type="CDD" id="cd00060">
    <property type="entry name" value="FHA"/>
    <property type="match status" value="1"/>
</dbReference>
<feature type="domain" description="FHA" evidence="2">
    <location>
        <begin position="311"/>
        <end position="361"/>
    </location>
</feature>
<dbReference type="AlphaFoldDB" id="A0A9D1WUM0"/>
<feature type="transmembrane region" description="Helical" evidence="1">
    <location>
        <begin position="230"/>
        <end position="252"/>
    </location>
</feature>
<dbReference type="InterPro" id="IPR050923">
    <property type="entry name" value="Cell_Proc_Reg/RNA_Proc"/>
</dbReference>
<dbReference type="PANTHER" id="PTHR23308">
    <property type="entry name" value="NUCLEAR INHIBITOR OF PROTEIN PHOSPHATASE-1"/>
    <property type="match status" value="1"/>
</dbReference>
<keyword evidence="1" id="KW-0472">Membrane</keyword>
<dbReference type="InterPro" id="IPR045962">
    <property type="entry name" value="DUF6382"/>
</dbReference>
<sequence>MSKEQWIREGFSNYFTARKYTEITYEKKILLQHSLECLLPCEFRMEDNEEYYYFETGIYVPFMEEIDQIDPAAFFYEFFQELEEIESYLLDLDHLRIEEELLFLREGGHPVFCYLPEQRKNIFEQIRDFLEICMEKISYSDRKKVRFYYEFHSYLVKEKPNIKQIKEYLKPKPERKEELTEVIQETREVDTAEISVHPSKFVVLSIVLVILSFLLVGVTAFFAVKLWIYGLYYKFVLGFLIAAGCFSAVIVCMRRLWREKQKVPEEEERSEDTQQLSDDDQKTVLLTELPAGYLISENDEEKIIEISGSGFVIGSLEEGTDYQLDAIGVSRRHAEFLLEEDSVWINDLGSTNGTKVNGRKVQNQKLQDGDKITIAREEFRFVGKGEKQISI</sequence>
<dbReference type="PROSITE" id="PS50006">
    <property type="entry name" value="FHA_DOMAIN"/>
    <property type="match status" value="1"/>
</dbReference>
<dbReference type="EMBL" id="DXEM01000015">
    <property type="protein sequence ID" value="HIX67509.1"/>
    <property type="molecule type" value="Genomic_DNA"/>
</dbReference>
<keyword evidence="1" id="KW-0812">Transmembrane</keyword>
<comment type="caution">
    <text evidence="3">The sequence shown here is derived from an EMBL/GenBank/DDBJ whole genome shotgun (WGS) entry which is preliminary data.</text>
</comment>
<proteinExistence type="predicted"/>
<dbReference type="Gene3D" id="2.60.200.20">
    <property type="match status" value="1"/>
</dbReference>
<evidence type="ECO:0000256" key="1">
    <source>
        <dbReference type="SAM" id="Phobius"/>
    </source>
</evidence>
<dbReference type="InterPro" id="IPR008984">
    <property type="entry name" value="SMAD_FHA_dom_sf"/>
</dbReference>
<evidence type="ECO:0000313" key="3">
    <source>
        <dbReference type="EMBL" id="HIX67509.1"/>
    </source>
</evidence>
<dbReference type="Proteomes" id="UP000886721">
    <property type="component" value="Unassembled WGS sequence"/>
</dbReference>
<organism evidence="3 4">
    <name type="scientific">Candidatus Anaerostipes excrementavium</name>
    <dbReference type="NCBI Taxonomy" id="2838463"/>
    <lineage>
        <taxon>Bacteria</taxon>
        <taxon>Bacillati</taxon>
        <taxon>Bacillota</taxon>
        <taxon>Clostridia</taxon>
        <taxon>Lachnospirales</taxon>
        <taxon>Lachnospiraceae</taxon>
        <taxon>Anaerostipes</taxon>
    </lineage>
</organism>
<gene>
    <name evidence="3" type="ORF">H9735_05190</name>
</gene>
<dbReference type="InterPro" id="IPR000253">
    <property type="entry name" value="FHA_dom"/>
</dbReference>
<dbReference type="SUPFAM" id="SSF49879">
    <property type="entry name" value="SMAD/FHA domain"/>
    <property type="match status" value="1"/>
</dbReference>
<dbReference type="Pfam" id="PF19909">
    <property type="entry name" value="DUF6382"/>
    <property type="match status" value="1"/>
</dbReference>